<dbReference type="Pfam" id="PF07715">
    <property type="entry name" value="Plug"/>
    <property type="match status" value="1"/>
</dbReference>
<dbReference type="PANTHER" id="PTHR32552:SF68">
    <property type="entry name" value="FERRICHROME OUTER MEMBRANE TRANSPORTER_PHAGE RECEPTOR"/>
    <property type="match status" value="1"/>
</dbReference>
<dbReference type="InterPro" id="IPR010105">
    <property type="entry name" value="TonB_sidphr_rcpt"/>
</dbReference>
<gene>
    <name evidence="19" type="ORF">E9531_00690</name>
</gene>
<evidence type="ECO:0000256" key="4">
    <source>
        <dbReference type="ARBA" id="ARBA00022452"/>
    </source>
</evidence>
<evidence type="ECO:0000256" key="16">
    <source>
        <dbReference type="SAM" id="MobiDB-lite"/>
    </source>
</evidence>
<sequence length="743" mass="81405">MKAYRPFTMQAINLAPLPQRGVLTLVFCVYGMAAQHNTVWAQLPQDSVPQLPAVTVKPTGQDWESPPGHIAERSATATKTDTRLGDTAASISVVTRDQMRDQAVTSTAQALRYSPGVVAEARASARYDTVFLRGFGGFGQSANYVNYLDGLRLPRGLSYLVPSIDPWALERIDLVRGPNSVLYGQASPGGLVNQVTRRPVFEHVRELQLSAGNHNLRQASIDLGDAVNADGTLAWRLVALTRDAKSTSGLTERRHLLAPALTWKPQAETELNIQAYLQRDPHAGDYNGLPAHGTLLPHPLGRIPYDLVTTEPAFERFDRTQNSLSWRLDHAFSDTLHLRHQGRWLSADSQYRNISAALLNPANSILLRQASAADEDLDGLNTDTQLRWRVRTGQVQHTLLAGLDWQRSKATRQLGSGAPGMPLDFLNPTYGIDVAIPAFTSDAQRRQTQLGVYLQDQLELGAWLAQVGLRQDRARNTDDVTVLTSGVHTQLRQRDSKLSGSASLMYRFSNGLSPYFSYSTSFEPTTAINLNGDPFKPSTARQLELGAKFQPAQQGLLLSAAVFELERRNVLTKDPTPGVPATQQIQTGEIRVRGAEFEGRAELTPRLDAIGSLTWLDAKVTRSHVDGEQGNSPVGVPQRTASAWLDWRVLPGQLGLSIGARHVSSSRADVQNTLRVPGYTLLDLGVRYELGHLQPALSGMQLALNVSNATNKQYLAACAPAGVGTGCFVGTQRQWTATLRYLW</sequence>
<name>A0A4S8FBS7_9BURK</name>
<keyword evidence="12 19" id="KW-0675">Receptor</keyword>
<dbReference type="RefSeq" id="WP_136571815.1">
    <property type="nucleotide sequence ID" value="NZ_STFG01000001.1"/>
</dbReference>
<comment type="similarity">
    <text evidence="2 14 15">Belongs to the TonB-dependent receptor family.</text>
</comment>
<comment type="subcellular location">
    <subcellularLocation>
        <location evidence="1 14">Cell outer membrane</location>
        <topology evidence="1 14">Multi-pass membrane protein</topology>
    </subcellularLocation>
</comment>
<keyword evidence="7" id="KW-0732">Signal</keyword>
<dbReference type="NCBIfam" id="TIGR01783">
    <property type="entry name" value="TonB-siderophor"/>
    <property type="match status" value="1"/>
</dbReference>
<feature type="region of interest" description="Disordered" evidence="16">
    <location>
        <begin position="58"/>
        <end position="79"/>
    </location>
</feature>
<dbReference type="InterPro" id="IPR037066">
    <property type="entry name" value="Plug_dom_sf"/>
</dbReference>
<dbReference type="Proteomes" id="UP000308917">
    <property type="component" value="Unassembled WGS sequence"/>
</dbReference>
<evidence type="ECO:0000256" key="2">
    <source>
        <dbReference type="ARBA" id="ARBA00009810"/>
    </source>
</evidence>
<dbReference type="InterPro" id="IPR000531">
    <property type="entry name" value="Beta-barrel_TonB"/>
</dbReference>
<dbReference type="GO" id="GO:0015344">
    <property type="term" value="F:siderophore uptake transmembrane transporter activity"/>
    <property type="evidence" value="ECO:0007669"/>
    <property type="project" value="TreeGrafter"/>
</dbReference>
<keyword evidence="11 14" id="KW-0472">Membrane</keyword>
<keyword evidence="5" id="KW-0410">Iron transport</keyword>
<evidence type="ECO:0000256" key="8">
    <source>
        <dbReference type="ARBA" id="ARBA00023004"/>
    </source>
</evidence>
<dbReference type="CDD" id="cd01347">
    <property type="entry name" value="ligand_gated_channel"/>
    <property type="match status" value="1"/>
</dbReference>
<dbReference type="SUPFAM" id="SSF56935">
    <property type="entry name" value="Porins"/>
    <property type="match status" value="1"/>
</dbReference>
<dbReference type="Gene3D" id="2.170.130.10">
    <property type="entry name" value="TonB-dependent receptor, plug domain"/>
    <property type="match status" value="1"/>
</dbReference>
<feature type="domain" description="TonB-dependent receptor-like beta-barrel" evidence="17">
    <location>
        <begin position="276"/>
        <end position="708"/>
    </location>
</feature>
<dbReference type="OrthoDB" id="127311at2"/>
<evidence type="ECO:0000256" key="5">
    <source>
        <dbReference type="ARBA" id="ARBA00022496"/>
    </source>
</evidence>
<keyword evidence="8" id="KW-0408">Iron</keyword>
<dbReference type="GO" id="GO:0009279">
    <property type="term" value="C:cell outer membrane"/>
    <property type="evidence" value="ECO:0007669"/>
    <property type="project" value="UniProtKB-SubCell"/>
</dbReference>
<evidence type="ECO:0000256" key="11">
    <source>
        <dbReference type="ARBA" id="ARBA00023136"/>
    </source>
</evidence>
<feature type="domain" description="TonB-dependent receptor plug" evidence="18">
    <location>
        <begin position="85"/>
        <end position="190"/>
    </location>
</feature>
<evidence type="ECO:0000256" key="1">
    <source>
        <dbReference type="ARBA" id="ARBA00004571"/>
    </source>
</evidence>
<dbReference type="Gene3D" id="2.40.170.20">
    <property type="entry name" value="TonB-dependent receptor, beta-barrel domain"/>
    <property type="match status" value="1"/>
</dbReference>
<evidence type="ECO:0000256" key="15">
    <source>
        <dbReference type="RuleBase" id="RU003357"/>
    </source>
</evidence>
<dbReference type="FunFam" id="2.170.130.10:FF:000001">
    <property type="entry name" value="Catecholate siderophore TonB-dependent receptor"/>
    <property type="match status" value="1"/>
</dbReference>
<dbReference type="PANTHER" id="PTHR32552">
    <property type="entry name" value="FERRICHROME IRON RECEPTOR-RELATED"/>
    <property type="match status" value="1"/>
</dbReference>
<dbReference type="AlphaFoldDB" id="A0A4S8FBS7"/>
<proteinExistence type="inferred from homology"/>
<dbReference type="GO" id="GO:0038023">
    <property type="term" value="F:signaling receptor activity"/>
    <property type="evidence" value="ECO:0007669"/>
    <property type="project" value="InterPro"/>
</dbReference>
<evidence type="ECO:0000256" key="10">
    <source>
        <dbReference type="ARBA" id="ARBA00023077"/>
    </source>
</evidence>
<evidence type="ECO:0000256" key="3">
    <source>
        <dbReference type="ARBA" id="ARBA00022448"/>
    </source>
</evidence>
<accession>A0A4S8FBS7</accession>
<evidence type="ECO:0000256" key="13">
    <source>
        <dbReference type="ARBA" id="ARBA00023237"/>
    </source>
</evidence>
<keyword evidence="13 14" id="KW-0998">Cell outer membrane</keyword>
<dbReference type="InterPro" id="IPR036942">
    <property type="entry name" value="Beta-barrel_TonB_sf"/>
</dbReference>
<dbReference type="PROSITE" id="PS52016">
    <property type="entry name" value="TONB_DEPENDENT_REC_3"/>
    <property type="match status" value="1"/>
</dbReference>
<evidence type="ECO:0000259" key="17">
    <source>
        <dbReference type="Pfam" id="PF00593"/>
    </source>
</evidence>
<keyword evidence="6 14" id="KW-0812">Transmembrane</keyword>
<evidence type="ECO:0000256" key="6">
    <source>
        <dbReference type="ARBA" id="ARBA00022692"/>
    </source>
</evidence>
<protein>
    <submittedName>
        <fullName evidence="19">TonB-dependent siderophore receptor</fullName>
    </submittedName>
</protein>
<dbReference type="EMBL" id="STFG01000001">
    <property type="protein sequence ID" value="THU05103.1"/>
    <property type="molecule type" value="Genomic_DNA"/>
</dbReference>
<evidence type="ECO:0000256" key="14">
    <source>
        <dbReference type="PROSITE-ProRule" id="PRU01360"/>
    </source>
</evidence>
<evidence type="ECO:0000313" key="20">
    <source>
        <dbReference type="Proteomes" id="UP000308917"/>
    </source>
</evidence>
<comment type="caution">
    <text evidence="19">The sequence shown here is derived from an EMBL/GenBank/DDBJ whole genome shotgun (WGS) entry which is preliminary data.</text>
</comment>
<keyword evidence="4 14" id="KW-1134">Transmembrane beta strand</keyword>
<dbReference type="InterPro" id="IPR039426">
    <property type="entry name" value="TonB-dep_rcpt-like"/>
</dbReference>
<keyword evidence="3 14" id="KW-0813">Transport</keyword>
<evidence type="ECO:0000313" key="19">
    <source>
        <dbReference type="EMBL" id="THU05103.1"/>
    </source>
</evidence>
<organism evidence="19 20">
    <name type="scientific">Lampropedia puyangensis</name>
    <dbReference type="NCBI Taxonomy" id="1330072"/>
    <lineage>
        <taxon>Bacteria</taxon>
        <taxon>Pseudomonadati</taxon>
        <taxon>Pseudomonadota</taxon>
        <taxon>Betaproteobacteria</taxon>
        <taxon>Burkholderiales</taxon>
        <taxon>Comamonadaceae</taxon>
        <taxon>Lampropedia</taxon>
    </lineage>
</organism>
<keyword evidence="9" id="KW-0406">Ion transport</keyword>
<dbReference type="Pfam" id="PF00593">
    <property type="entry name" value="TonB_dep_Rec_b-barrel"/>
    <property type="match status" value="1"/>
</dbReference>
<evidence type="ECO:0000256" key="12">
    <source>
        <dbReference type="ARBA" id="ARBA00023170"/>
    </source>
</evidence>
<dbReference type="InterPro" id="IPR012910">
    <property type="entry name" value="Plug_dom"/>
</dbReference>
<reference evidence="19 20" key="1">
    <citation type="journal article" date="2015" name="Antonie Van Leeuwenhoek">
        <title>Lampropedia puyangensis sp. nov., isolated from symptomatic bark of Populus ? euramericana canker and emended description of Lampropedia hyalina (Ehrenberg 1832) Lee et al. 2004.</title>
        <authorList>
            <person name="Li Y."/>
            <person name="Wang T."/>
            <person name="Piao C.G."/>
            <person name="Wang L.F."/>
            <person name="Tian G.Z."/>
            <person name="Zhu T.H."/>
            <person name="Guo M.W."/>
        </authorList>
    </citation>
    <scope>NUCLEOTIDE SEQUENCE [LARGE SCALE GENOMIC DNA]</scope>
    <source>
        <strain evidence="19 20">2-bin</strain>
    </source>
</reference>
<evidence type="ECO:0000256" key="9">
    <source>
        <dbReference type="ARBA" id="ARBA00023065"/>
    </source>
</evidence>
<keyword evidence="20" id="KW-1185">Reference proteome</keyword>
<dbReference type="GO" id="GO:0015891">
    <property type="term" value="P:siderophore transport"/>
    <property type="evidence" value="ECO:0007669"/>
    <property type="project" value="InterPro"/>
</dbReference>
<keyword evidence="10 15" id="KW-0798">TonB box</keyword>
<evidence type="ECO:0000256" key="7">
    <source>
        <dbReference type="ARBA" id="ARBA00022729"/>
    </source>
</evidence>
<evidence type="ECO:0000259" key="18">
    <source>
        <dbReference type="Pfam" id="PF07715"/>
    </source>
</evidence>